<dbReference type="Pfam" id="PF04398">
    <property type="entry name" value="DUF538"/>
    <property type="match status" value="1"/>
</dbReference>
<dbReference type="AlphaFoldDB" id="A0A8J5GHQ6"/>
<dbReference type="SUPFAM" id="SSF141562">
    <property type="entry name" value="At5g01610-like"/>
    <property type="match status" value="1"/>
</dbReference>
<protein>
    <submittedName>
        <fullName evidence="1">Uncharacterized protein</fullName>
    </submittedName>
</protein>
<dbReference type="InterPro" id="IPR036758">
    <property type="entry name" value="At5g01610-like"/>
</dbReference>
<dbReference type="Proteomes" id="UP000734854">
    <property type="component" value="Unassembled WGS sequence"/>
</dbReference>
<organism evidence="1 2">
    <name type="scientific">Zingiber officinale</name>
    <name type="common">Ginger</name>
    <name type="synonym">Amomum zingiber</name>
    <dbReference type="NCBI Taxonomy" id="94328"/>
    <lineage>
        <taxon>Eukaryota</taxon>
        <taxon>Viridiplantae</taxon>
        <taxon>Streptophyta</taxon>
        <taxon>Embryophyta</taxon>
        <taxon>Tracheophyta</taxon>
        <taxon>Spermatophyta</taxon>
        <taxon>Magnoliopsida</taxon>
        <taxon>Liliopsida</taxon>
        <taxon>Zingiberales</taxon>
        <taxon>Zingiberaceae</taxon>
        <taxon>Zingiber</taxon>
    </lineage>
</organism>
<dbReference type="PANTHER" id="PTHR31676:SF191">
    <property type="entry name" value="OS07G0120650 PROTEIN"/>
    <property type="match status" value="1"/>
</dbReference>
<proteinExistence type="predicted"/>
<evidence type="ECO:0000313" key="2">
    <source>
        <dbReference type="Proteomes" id="UP000734854"/>
    </source>
</evidence>
<evidence type="ECO:0000313" key="1">
    <source>
        <dbReference type="EMBL" id="KAG6507686.1"/>
    </source>
</evidence>
<dbReference type="PANTHER" id="PTHR31676">
    <property type="entry name" value="T31J12.3 PROTEIN-RELATED"/>
    <property type="match status" value="1"/>
</dbReference>
<dbReference type="InterPro" id="IPR007493">
    <property type="entry name" value="DUF538"/>
</dbReference>
<keyword evidence="2" id="KW-1185">Reference proteome</keyword>
<dbReference type="EMBL" id="JACMSC010000009">
    <property type="protein sequence ID" value="KAG6507686.1"/>
    <property type="molecule type" value="Genomic_DNA"/>
</dbReference>
<accession>A0A8J5GHQ6</accession>
<gene>
    <name evidence="1" type="ORF">ZIOFF_033037</name>
</gene>
<sequence length="160" mass="18146">MASQLIEEQRRGAEIHKGHGVCRQHLVPLLKDLSLPEGILPLEDIEEFGHNRVTGFVWLIQRKKKNHMFEKIKQLVSFATEVTAFIEDRKLKKITGIKARELLIWLTVKQVGVDEQSTEKVVLLTATGLSKSFPKSAFEPEPCLQSIDMPQVFKSVGCLQ</sequence>
<comment type="caution">
    <text evidence="1">The sequence shown here is derived from an EMBL/GenBank/DDBJ whole genome shotgun (WGS) entry which is preliminary data.</text>
</comment>
<dbReference type="Gene3D" id="2.30.240.10">
    <property type="entry name" value="At5g01610-like"/>
    <property type="match status" value="1"/>
</dbReference>
<name>A0A8J5GHQ6_ZINOF</name>
<reference evidence="1 2" key="1">
    <citation type="submission" date="2020-08" db="EMBL/GenBank/DDBJ databases">
        <title>Plant Genome Project.</title>
        <authorList>
            <person name="Zhang R.-G."/>
        </authorList>
    </citation>
    <scope>NUCLEOTIDE SEQUENCE [LARGE SCALE GENOMIC DNA]</scope>
    <source>
        <tissue evidence="1">Rhizome</tissue>
    </source>
</reference>